<keyword evidence="3 6" id="KW-0812">Transmembrane</keyword>
<evidence type="ECO:0000256" key="2">
    <source>
        <dbReference type="ARBA" id="ARBA00022448"/>
    </source>
</evidence>
<sequence length="510" mass="54984">MAVDVEEQHGGAREYERRLSEQGTLVIAPSVAEGIADDAAIKEAALKEAAVAVAVPHSAHRERSWYMHMLLIVAVELASESSRGIVLPTLFSYSELLGGDMVFMGLLTALFSIGRFVSSLFFGWLSDRISFKHVYIISGTISVVGNLMYVLAYAKPFRSKFMLGLSRTIIGFGAGNRGVCRANIAALTRLDQRLQYFTHFATVVFLAYALTPGLAGLFDGLDVTYLHGYLPINEYTAPGLVLAVSNLLTLFMATAVFDPTITRDDAPGSPPKPVQVDATVQVEAAAPRAVPTPSTSERVVKIGIVVFIFLNFIARGIVSVFETINIPLFLQSQQPIAAAVEVEMDKQNDSLTADASSFYFVIGLLGLVTYAVVQLLRKRVADTSFLLFGLVTILAGNVIMLILAMVVSAANGATTLDFNAFVVAEILIWSIGCPLVSCVAVSAFSRVLGTRPQGFWMGVFGSAASISRMVLPFLPGVLPTWELVFLVNNILCGLCIVLLIFFLRLATSSS</sequence>
<dbReference type="InterPro" id="IPR051068">
    <property type="entry name" value="MFS_Domain-Containing_Protein"/>
</dbReference>
<dbReference type="InterPro" id="IPR011701">
    <property type="entry name" value="MFS"/>
</dbReference>
<dbReference type="Proteomes" id="UP001146120">
    <property type="component" value="Unassembled WGS sequence"/>
</dbReference>
<evidence type="ECO:0000256" key="3">
    <source>
        <dbReference type="ARBA" id="ARBA00022692"/>
    </source>
</evidence>
<dbReference type="InterPro" id="IPR036259">
    <property type="entry name" value="MFS_trans_sf"/>
</dbReference>
<dbReference type="SUPFAM" id="SSF103473">
    <property type="entry name" value="MFS general substrate transporter"/>
    <property type="match status" value="1"/>
</dbReference>
<comment type="subcellular location">
    <subcellularLocation>
        <location evidence="1">Endomembrane system</location>
        <topology evidence="1">Multi-pass membrane protein</topology>
    </subcellularLocation>
</comment>
<feature type="transmembrane region" description="Helical" evidence="6">
    <location>
        <begin position="426"/>
        <end position="448"/>
    </location>
</feature>
<keyword evidence="4 6" id="KW-1133">Transmembrane helix</keyword>
<feature type="transmembrane region" description="Helical" evidence="6">
    <location>
        <begin position="455"/>
        <end position="474"/>
    </location>
</feature>
<dbReference type="PANTHER" id="PTHR23510">
    <property type="entry name" value="INNER MEMBRANE TRANSPORT PROTEIN YAJR"/>
    <property type="match status" value="1"/>
</dbReference>
<dbReference type="PROSITE" id="PS50850">
    <property type="entry name" value="MFS"/>
    <property type="match status" value="1"/>
</dbReference>
<reference evidence="8" key="2">
    <citation type="journal article" date="2023" name="Microbiol Resour">
        <title>Decontamination and Annotation of the Draft Genome Sequence of the Oomycete Lagenidium giganteum ARSEF 373.</title>
        <authorList>
            <person name="Morgan W.R."/>
            <person name="Tartar A."/>
        </authorList>
    </citation>
    <scope>NUCLEOTIDE SEQUENCE</scope>
    <source>
        <strain evidence="8">ARSEF 373</strain>
    </source>
</reference>
<feature type="domain" description="Major facilitator superfamily (MFS) profile" evidence="7">
    <location>
        <begin position="68"/>
        <end position="507"/>
    </location>
</feature>
<feature type="transmembrane region" description="Helical" evidence="6">
    <location>
        <begin position="235"/>
        <end position="257"/>
    </location>
</feature>
<feature type="transmembrane region" description="Helical" evidence="6">
    <location>
        <begin position="302"/>
        <end position="321"/>
    </location>
</feature>
<dbReference type="GO" id="GO:0022857">
    <property type="term" value="F:transmembrane transporter activity"/>
    <property type="evidence" value="ECO:0007669"/>
    <property type="project" value="InterPro"/>
</dbReference>
<dbReference type="Gene3D" id="1.20.1250.20">
    <property type="entry name" value="MFS general substrate transporter like domains"/>
    <property type="match status" value="1"/>
</dbReference>
<accession>A0AAV2YZJ2</accession>
<proteinExistence type="predicted"/>
<evidence type="ECO:0000256" key="6">
    <source>
        <dbReference type="SAM" id="Phobius"/>
    </source>
</evidence>
<keyword evidence="9" id="KW-1185">Reference proteome</keyword>
<protein>
    <recommendedName>
        <fullName evidence="7">Major facilitator superfamily (MFS) profile domain-containing protein</fullName>
    </recommendedName>
</protein>
<evidence type="ECO:0000313" key="9">
    <source>
        <dbReference type="Proteomes" id="UP001146120"/>
    </source>
</evidence>
<reference evidence="8" key="1">
    <citation type="submission" date="2022-11" db="EMBL/GenBank/DDBJ databases">
        <authorList>
            <person name="Morgan W.R."/>
            <person name="Tartar A."/>
        </authorList>
    </citation>
    <scope>NUCLEOTIDE SEQUENCE</scope>
    <source>
        <strain evidence="8">ARSEF 373</strain>
    </source>
</reference>
<feature type="transmembrane region" description="Helical" evidence="6">
    <location>
        <begin position="134"/>
        <end position="154"/>
    </location>
</feature>
<evidence type="ECO:0000259" key="7">
    <source>
        <dbReference type="PROSITE" id="PS50850"/>
    </source>
</evidence>
<feature type="transmembrane region" description="Helical" evidence="6">
    <location>
        <begin position="196"/>
        <end position="215"/>
    </location>
</feature>
<comment type="caution">
    <text evidence="8">The sequence shown here is derived from an EMBL/GenBank/DDBJ whole genome shotgun (WGS) entry which is preliminary data.</text>
</comment>
<dbReference type="PANTHER" id="PTHR23510:SF3">
    <property type="entry name" value="MAJOR FACILITATOR SUPERFAMILY DOMAIN-CONTAINING PROTEIN 8"/>
    <property type="match status" value="1"/>
</dbReference>
<feature type="transmembrane region" description="Helical" evidence="6">
    <location>
        <begin position="356"/>
        <end position="373"/>
    </location>
</feature>
<keyword evidence="5 6" id="KW-0472">Membrane</keyword>
<dbReference type="InterPro" id="IPR020846">
    <property type="entry name" value="MFS_dom"/>
</dbReference>
<gene>
    <name evidence="8" type="ORF">N0F65_000404</name>
</gene>
<dbReference type="AlphaFoldDB" id="A0AAV2YZJ2"/>
<dbReference type="EMBL" id="DAKRPA010000070">
    <property type="protein sequence ID" value="DBA00113.1"/>
    <property type="molecule type" value="Genomic_DNA"/>
</dbReference>
<evidence type="ECO:0000256" key="5">
    <source>
        <dbReference type="ARBA" id="ARBA00023136"/>
    </source>
</evidence>
<evidence type="ECO:0000313" key="8">
    <source>
        <dbReference type="EMBL" id="DBA00113.1"/>
    </source>
</evidence>
<evidence type="ECO:0000256" key="1">
    <source>
        <dbReference type="ARBA" id="ARBA00004127"/>
    </source>
</evidence>
<evidence type="ECO:0000256" key="4">
    <source>
        <dbReference type="ARBA" id="ARBA00022989"/>
    </source>
</evidence>
<dbReference type="Pfam" id="PF07690">
    <property type="entry name" value="MFS_1"/>
    <property type="match status" value="1"/>
</dbReference>
<feature type="transmembrane region" description="Helical" evidence="6">
    <location>
        <begin position="101"/>
        <end position="122"/>
    </location>
</feature>
<keyword evidence="2" id="KW-0813">Transport</keyword>
<organism evidence="8 9">
    <name type="scientific">Lagenidium giganteum</name>
    <dbReference type="NCBI Taxonomy" id="4803"/>
    <lineage>
        <taxon>Eukaryota</taxon>
        <taxon>Sar</taxon>
        <taxon>Stramenopiles</taxon>
        <taxon>Oomycota</taxon>
        <taxon>Peronosporomycetes</taxon>
        <taxon>Pythiales</taxon>
        <taxon>Pythiaceae</taxon>
    </lineage>
</organism>
<dbReference type="GO" id="GO:0012505">
    <property type="term" value="C:endomembrane system"/>
    <property type="evidence" value="ECO:0007669"/>
    <property type="project" value="UniProtKB-SubCell"/>
</dbReference>
<feature type="transmembrane region" description="Helical" evidence="6">
    <location>
        <begin position="486"/>
        <end position="506"/>
    </location>
</feature>
<feature type="transmembrane region" description="Helical" evidence="6">
    <location>
        <begin position="385"/>
        <end position="406"/>
    </location>
</feature>
<name>A0AAV2YZJ2_9STRA</name>